<keyword evidence="14" id="KW-1185">Reference proteome</keyword>
<evidence type="ECO:0000259" key="11">
    <source>
        <dbReference type="PROSITE" id="PS50089"/>
    </source>
</evidence>
<evidence type="ECO:0000256" key="3">
    <source>
        <dbReference type="ARBA" id="ARBA00022723"/>
    </source>
</evidence>
<proteinExistence type="predicted"/>
<sequence length="772" mass="86096">MVWDRDTQKYPEPNIWPFVSKFSEKSIIGEVNSSKQIRSEIGRGRAWIRIVINRSNLEHHLRLLIRETKALSQFYDQHAFLRDVEQVEKISDCLKDLDKLPICAAVNSSLLNAWTPSPLILAGLVSGKPLKVGVLTPRRRAKSLQDNMEVAGKVLVDVLLTEHKPSTLISVHRKGMPSRNAVLSDDSDSSVYSHPSLLGSMEEIPGQVILSSSPLQDIAETLTPQNVAPLIVSRRIKRPRRSRSGGDGGKNNPDNTYSQSECASTLSDASTELNTPITSKDLPPMSSSRALDSGVESENRNTNPEIISSSSYTENTEPHPIGDAAIQISEKGLPYNEDNVVTLLTGVHLAEKCESSPLAEHDGIIDEPEEMHDEVFDQLPDVSFNAEGEHSTASVTDQTSKHHDQEDFVLGTPPLGEMSLLEVSPSSNSLLNTTWSKPRRTMSNPERSSSVQLSSSSGTDVEVGIISFDQALYSTMEGGESSKEMRRNLGGSKENTIGSDLESEVDEKQWWRKSSVVDADRVISMMTSIPCEVGLDKQNFHCPMCRKLIGAEFSKYGTCGMDGLYYCSDCMNAGGEVAIPSRILRSWDWKPRPVSDRGRAFYEANQDTVVFHIDQHNPTLYDHVPTLKIVKCLREKLQIASMYLFNCRESVAEDFRKRVWPRNHLYSDIHAYSISDMILLRNGLLEKQVAGLLGHAIDHIMRCFLCRQKGFICEVCEARDVIYPFQTETTFKCSHCSSVFHATCVSKTEDCPKCIRRAKYEIQQEASDLPLG</sequence>
<dbReference type="Pfam" id="PF13901">
    <property type="entry name" value="RH_dom"/>
    <property type="match status" value="1"/>
</dbReference>
<comment type="subcellular location">
    <subcellularLocation>
        <location evidence="1">Late endosome</location>
    </subcellularLocation>
</comment>
<evidence type="ECO:0000256" key="2">
    <source>
        <dbReference type="ARBA" id="ARBA00022553"/>
    </source>
</evidence>
<dbReference type="PANTHER" id="PTHR12326:SF12">
    <property type="entry name" value="PLECKSTRIN HOMOLOGY AND RUN DOMAIN CONTAINING M1"/>
    <property type="match status" value="1"/>
</dbReference>
<evidence type="ECO:0000256" key="9">
    <source>
        <dbReference type="PROSITE-ProRule" id="PRU00175"/>
    </source>
</evidence>
<feature type="compositionally biased region" description="Polar residues" evidence="10">
    <location>
        <begin position="424"/>
        <end position="447"/>
    </location>
</feature>
<feature type="region of interest" description="Disordered" evidence="10">
    <location>
        <begin position="387"/>
        <end position="456"/>
    </location>
</feature>
<evidence type="ECO:0000256" key="10">
    <source>
        <dbReference type="SAM" id="MobiDB-lite"/>
    </source>
</evidence>
<name>A0AAD5WD44_PARTN</name>
<dbReference type="AlphaFoldDB" id="A0AAD5WD44"/>
<feature type="compositionally biased region" description="Polar residues" evidence="10">
    <location>
        <begin position="252"/>
        <end position="278"/>
    </location>
</feature>
<dbReference type="SMART" id="SM00593">
    <property type="entry name" value="RUN"/>
    <property type="match status" value="1"/>
</dbReference>
<evidence type="ECO:0000256" key="6">
    <source>
        <dbReference type="ARBA" id="ARBA00022771"/>
    </source>
</evidence>
<evidence type="ECO:0000256" key="4">
    <source>
        <dbReference type="ARBA" id="ARBA00022737"/>
    </source>
</evidence>
<feature type="region of interest" description="Disordered" evidence="10">
    <location>
        <begin position="230"/>
        <end position="320"/>
    </location>
</feature>
<dbReference type="InterPro" id="IPR037213">
    <property type="entry name" value="Run_dom_sf"/>
</dbReference>
<dbReference type="InterPro" id="IPR051366">
    <property type="entry name" value="DEF8"/>
</dbReference>
<comment type="caution">
    <text evidence="13">The sequence shown here is derived from an EMBL/GenBank/DDBJ whole genome shotgun (WGS) entry which is preliminary data.</text>
</comment>
<keyword evidence="6 9" id="KW-0863">Zinc-finger</keyword>
<dbReference type="EMBL" id="JAHQIW010005485">
    <property type="protein sequence ID" value="KAJ1366170.1"/>
    <property type="molecule type" value="Genomic_DNA"/>
</dbReference>
<dbReference type="InterPro" id="IPR001841">
    <property type="entry name" value="Znf_RING"/>
</dbReference>
<dbReference type="PROSITE" id="PS50089">
    <property type="entry name" value="ZF_RING_2"/>
    <property type="match status" value="1"/>
</dbReference>
<dbReference type="PANTHER" id="PTHR12326">
    <property type="entry name" value="PLECKSTRIN HOMOLOGY DOMAIN CONTAINING PROTEIN"/>
    <property type="match status" value="1"/>
</dbReference>
<evidence type="ECO:0000256" key="1">
    <source>
        <dbReference type="ARBA" id="ARBA00004603"/>
    </source>
</evidence>
<feature type="compositionally biased region" description="Polar residues" evidence="10">
    <location>
        <begin position="300"/>
        <end position="315"/>
    </location>
</feature>
<dbReference type="Proteomes" id="UP001196413">
    <property type="component" value="Unassembled WGS sequence"/>
</dbReference>
<feature type="region of interest" description="Disordered" evidence="10">
    <location>
        <begin position="479"/>
        <end position="501"/>
    </location>
</feature>
<evidence type="ECO:0000259" key="12">
    <source>
        <dbReference type="PROSITE" id="PS50826"/>
    </source>
</evidence>
<keyword evidence="5" id="KW-0967">Endosome</keyword>
<evidence type="ECO:0000256" key="7">
    <source>
        <dbReference type="ARBA" id="ARBA00022833"/>
    </source>
</evidence>
<evidence type="ECO:0000313" key="14">
    <source>
        <dbReference type="Proteomes" id="UP001196413"/>
    </source>
</evidence>
<reference evidence="13" key="1">
    <citation type="submission" date="2021-06" db="EMBL/GenBank/DDBJ databases">
        <title>Parelaphostrongylus tenuis whole genome reference sequence.</title>
        <authorList>
            <person name="Garwood T.J."/>
            <person name="Larsen P.A."/>
            <person name="Fountain-Jones N.M."/>
            <person name="Garbe J.R."/>
            <person name="Macchietto M.G."/>
            <person name="Kania S.A."/>
            <person name="Gerhold R.W."/>
            <person name="Richards J.E."/>
            <person name="Wolf T.M."/>
        </authorList>
    </citation>
    <scope>NUCLEOTIDE SEQUENCE</scope>
    <source>
        <strain evidence="13">MNPRO001-30</strain>
        <tissue evidence="13">Meninges</tissue>
    </source>
</reference>
<dbReference type="Pfam" id="PF02759">
    <property type="entry name" value="RUN"/>
    <property type="match status" value="1"/>
</dbReference>
<feature type="domain" description="RING-type" evidence="11">
    <location>
        <begin position="713"/>
        <end position="754"/>
    </location>
</feature>
<dbReference type="InterPro" id="IPR004012">
    <property type="entry name" value="Run_dom"/>
</dbReference>
<dbReference type="SMART" id="SM01175">
    <property type="entry name" value="DUF4206"/>
    <property type="match status" value="1"/>
</dbReference>
<organism evidence="13 14">
    <name type="scientific">Parelaphostrongylus tenuis</name>
    <name type="common">Meningeal worm</name>
    <dbReference type="NCBI Taxonomy" id="148309"/>
    <lineage>
        <taxon>Eukaryota</taxon>
        <taxon>Metazoa</taxon>
        <taxon>Ecdysozoa</taxon>
        <taxon>Nematoda</taxon>
        <taxon>Chromadorea</taxon>
        <taxon>Rhabditida</taxon>
        <taxon>Rhabditina</taxon>
        <taxon>Rhabditomorpha</taxon>
        <taxon>Strongyloidea</taxon>
        <taxon>Metastrongylidae</taxon>
        <taxon>Parelaphostrongylus</taxon>
    </lineage>
</organism>
<keyword evidence="7" id="KW-0862">Zinc</keyword>
<gene>
    <name evidence="13" type="ORF">KIN20_026773</name>
</gene>
<keyword evidence="3" id="KW-0479">Metal-binding</keyword>
<feature type="compositionally biased region" description="Basic residues" evidence="10">
    <location>
        <begin position="234"/>
        <end position="243"/>
    </location>
</feature>
<keyword evidence="2" id="KW-0597">Phosphoprotein</keyword>
<evidence type="ECO:0008006" key="15">
    <source>
        <dbReference type="Google" id="ProtNLM"/>
    </source>
</evidence>
<keyword evidence="8" id="KW-0072">Autophagy</keyword>
<accession>A0AAD5WD44</accession>
<dbReference type="GO" id="GO:0008270">
    <property type="term" value="F:zinc ion binding"/>
    <property type="evidence" value="ECO:0007669"/>
    <property type="project" value="UniProtKB-KW"/>
</dbReference>
<dbReference type="SUPFAM" id="SSF140741">
    <property type="entry name" value="RUN domain-like"/>
    <property type="match status" value="1"/>
</dbReference>
<feature type="domain" description="RUN" evidence="12">
    <location>
        <begin position="1"/>
        <end position="109"/>
    </location>
</feature>
<dbReference type="Gene3D" id="1.20.58.900">
    <property type="match status" value="1"/>
</dbReference>
<evidence type="ECO:0000256" key="5">
    <source>
        <dbReference type="ARBA" id="ARBA00022753"/>
    </source>
</evidence>
<dbReference type="GO" id="GO:0005770">
    <property type="term" value="C:late endosome"/>
    <property type="evidence" value="ECO:0007669"/>
    <property type="project" value="UniProtKB-SubCell"/>
</dbReference>
<dbReference type="PROSITE" id="PS50826">
    <property type="entry name" value="RUN"/>
    <property type="match status" value="1"/>
</dbReference>
<keyword evidence="4" id="KW-0677">Repeat</keyword>
<evidence type="ECO:0000313" key="13">
    <source>
        <dbReference type="EMBL" id="KAJ1366170.1"/>
    </source>
</evidence>
<evidence type="ECO:0000256" key="8">
    <source>
        <dbReference type="ARBA" id="ARBA00023006"/>
    </source>
</evidence>
<dbReference type="GO" id="GO:0006914">
    <property type="term" value="P:autophagy"/>
    <property type="evidence" value="ECO:0007669"/>
    <property type="project" value="UniProtKB-KW"/>
</dbReference>
<dbReference type="InterPro" id="IPR025258">
    <property type="entry name" value="RH_dom"/>
</dbReference>
<protein>
    <recommendedName>
        <fullName evidence="15">RUN domain-containing protein</fullName>
    </recommendedName>
</protein>